<name>A0ABY4CYG4_9BACT</name>
<reference evidence="4 5" key="1">
    <citation type="submission" date="2022-03" db="EMBL/GenBank/DDBJ databases">
        <title>Hymenobactersp. isolated from the air.</title>
        <authorList>
            <person name="Won M."/>
            <person name="Kwon S.-W."/>
        </authorList>
    </citation>
    <scope>NUCLEOTIDE SEQUENCE [LARGE SCALE GENOMIC DNA]</scope>
    <source>
        <strain evidence="4 5">KACC 21982</strain>
    </source>
</reference>
<evidence type="ECO:0000313" key="4">
    <source>
        <dbReference type="EMBL" id="UOG75295.1"/>
    </source>
</evidence>
<sequence length="208" mass="22330">MKKLFLLGIACAMSASSMAQTEKGNKYIGANIGNVSYTDVDSRTNIGATLTPSAGVFIADNLLLGTGLPLSYARSSDKIGSGKTINRNISYGLTPYGRYYFAGTNAHRFFGQVEGGISRFNYYYNSENSVASPAVQRQNATAFNYGGVLGYNYFLTPGAALEVMAGYKRYDSFNVFDSNRQQSTGVLNVTAGFAVFLPSKLPTTSPAQ</sequence>
<dbReference type="RefSeq" id="WP_243799289.1">
    <property type="nucleotide sequence ID" value="NZ_CP094669.1"/>
</dbReference>
<evidence type="ECO:0000256" key="2">
    <source>
        <dbReference type="SAM" id="SignalP"/>
    </source>
</evidence>
<organism evidence="4 5">
    <name type="scientific">Hymenobacter tibetensis</name>
    <dbReference type="NCBI Taxonomy" id="497967"/>
    <lineage>
        <taxon>Bacteria</taxon>
        <taxon>Pseudomonadati</taxon>
        <taxon>Bacteroidota</taxon>
        <taxon>Cytophagia</taxon>
        <taxon>Cytophagales</taxon>
        <taxon>Hymenobacteraceae</taxon>
        <taxon>Hymenobacter</taxon>
    </lineage>
</organism>
<gene>
    <name evidence="4" type="ORF">MTX78_01550</name>
</gene>
<dbReference type="InterPro" id="IPR011250">
    <property type="entry name" value="OMP/PagP_B-barrel"/>
</dbReference>
<feature type="domain" description="Outer membrane protein beta-barrel" evidence="3">
    <location>
        <begin position="9"/>
        <end position="190"/>
    </location>
</feature>
<keyword evidence="1 2" id="KW-0732">Signal</keyword>
<evidence type="ECO:0000313" key="5">
    <source>
        <dbReference type="Proteomes" id="UP000831113"/>
    </source>
</evidence>
<dbReference type="Pfam" id="PF13505">
    <property type="entry name" value="OMP_b-brl"/>
    <property type="match status" value="1"/>
</dbReference>
<dbReference type="InterPro" id="IPR027385">
    <property type="entry name" value="Beta-barrel_OMP"/>
</dbReference>
<dbReference type="EMBL" id="CP094669">
    <property type="protein sequence ID" value="UOG75295.1"/>
    <property type="molecule type" value="Genomic_DNA"/>
</dbReference>
<accession>A0ABY4CYG4</accession>
<evidence type="ECO:0000259" key="3">
    <source>
        <dbReference type="Pfam" id="PF13505"/>
    </source>
</evidence>
<keyword evidence="5" id="KW-1185">Reference proteome</keyword>
<dbReference type="Proteomes" id="UP000831113">
    <property type="component" value="Chromosome"/>
</dbReference>
<feature type="signal peptide" evidence="2">
    <location>
        <begin position="1"/>
        <end position="19"/>
    </location>
</feature>
<evidence type="ECO:0000256" key="1">
    <source>
        <dbReference type="ARBA" id="ARBA00022729"/>
    </source>
</evidence>
<dbReference type="SUPFAM" id="SSF56925">
    <property type="entry name" value="OMPA-like"/>
    <property type="match status" value="1"/>
</dbReference>
<feature type="chain" id="PRO_5046603857" evidence="2">
    <location>
        <begin position="20"/>
        <end position="208"/>
    </location>
</feature>
<protein>
    <submittedName>
        <fullName evidence="4">Porin family protein</fullName>
    </submittedName>
</protein>
<proteinExistence type="predicted"/>